<accession>E4XV65</accession>
<organism evidence="3">
    <name type="scientific">Oikopleura dioica</name>
    <name type="common">Tunicate</name>
    <dbReference type="NCBI Taxonomy" id="34765"/>
    <lineage>
        <taxon>Eukaryota</taxon>
        <taxon>Metazoa</taxon>
        <taxon>Chordata</taxon>
        <taxon>Tunicata</taxon>
        <taxon>Appendicularia</taxon>
        <taxon>Copelata</taxon>
        <taxon>Oikopleuridae</taxon>
        <taxon>Oikopleura</taxon>
    </lineage>
</organism>
<keyword evidence="4" id="KW-1185">Reference proteome</keyword>
<dbReference type="Pfam" id="PF00188">
    <property type="entry name" value="CAP"/>
    <property type="match status" value="1"/>
</dbReference>
<protein>
    <recommendedName>
        <fullName evidence="2">SCP domain-containing protein</fullName>
    </recommendedName>
</protein>
<dbReference type="InterPro" id="IPR014044">
    <property type="entry name" value="CAP_dom"/>
</dbReference>
<dbReference type="Proteomes" id="UP000001307">
    <property type="component" value="Unassembled WGS sequence"/>
</dbReference>
<gene>
    <name evidence="3" type="ORF">GSOID_T00005391001</name>
</gene>
<feature type="domain" description="SCP" evidence="2">
    <location>
        <begin position="17"/>
        <end position="126"/>
    </location>
</feature>
<dbReference type="Gene3D" id="3.40.33.10">
    <property type="entry name" value="CAP"/>
    <property type="match status" value="1"/>
</dbReference>
<feature type="region of interest" description="Disordered" evidence="1">
    <location>
        <begin position="209"/>
        <end position="234"/>
    </location>
</feature>
<proteinExistence type="predicted"/>
<dbReference type="SUPFAM" id="SSF55797">
    <property type="entry name" value="PR-1-like"/>
    <property type="match status" value="1"/>
</dbReference>
<feature type="compositionally biased region" description="Basic and acidic residues" evidence="1">
    <location>
        <begin position="209"/>
        <end position="225"/>
    </location>
</feature>
<reference evidence="3" key="1">
    <citation type="journal article" date="2010" name="Science">
        <title>Plasticity of animal genome architecture unmasked by rapid evolution of a pelagic tunicate.</title>
        <authorList>
            <person name="Denoeud F."/>
            <person name="Henriet S."/>
            <person name="Mungpakdee S."/>
            <person name="Aury J.M."/>
            <person name="Da Silva C."/>
            <person name="Brinkmann H."/>
            <person name="Mikhaleva J."/>
            <person name="Olsen L.C."/>
            <person name="Jubin C."/>
            <person name="Canestro C."/>
            <person name="Bouquet J.M."/>
            <person name="Danks G."/>
            <person name="Poulain J."/>
            <person name="Campsteijn C."/>
            <person name="Adamski M."/>
            <person name="Cross I."/>
            <person name="Yadetie F."/>
            <person name="Muffato M."/>
            <person name="Louis A."/>
            <person name="Butcher S."/>
            <person name="Tsagkogeorga G."/>
            <person name="Konrad A."/>
            <person name="Singh S."/>
            <person name="Jensen M.F."/>
            <person name="Cong E.H."/>
            <person name="Eikeseth-Otteraa H."/>
            <person name="Noel B."/>
            <person name="Anthouard V."/>
            <person name="Porcel B.M."/>
            <person name="Kachouri-Lafond R."/>
            <person name="Nishino A."/>
            <person name="Ugolini M."/>
            <person name="Chourrout P."/>
            <person name="Nishida H."/>
            <person name="Aasland R."/>
            <person name="Huzurbazar S."/>
            <person name="Westhof E."/>
            <person name="Delsuc F."/>
            <person name="Lehrach H."/>
            <person name="Reinhardt R."/>
            <person name="Weissenbach J."/>
            <person name="Roy S.W."/>
            <person name="Artiguenave F."/>
            <person name="Postlethwait J.H."/>
            <person name="Manak J.R."/>
            <person name="Thompson E.M."/>
            <person name="Jaillon O."/>
            <person name="Du Pasquier L."/>
            <person name="Boudinot P."/>
            <person name="Liberles D.A."/>
            <person name="Volff J.N."/>
            <person name="Philippe H."/>
            <person name="Lenhard B."/>
            <person name="Roest Crollius H."/>
            <person name="Wincker P."/>
            <person name="Chourrout D."/>
        </authorList>
    </citation>
    <scope>NUCLEOTIDE SEQUENCE [LARGE SCALE GENOMIC DNA]</scope>
</reference>
<name>E4XV65_OIKDI</name>
<dbReference type="OrthoDB" id="10415130at2759"/>
<evidence type="ECO:0000256" key="1">
    <source>
        <dbReference type="SAM" id="MobiDB-lite"/>
    </source>
</evidence>
<dbReference type="AlphaFoldDB" id="E4XV65"/>
<dbReference type="InterPro" id="IPR035940">
    <property type="entry name" value="CAP_sf"/>
</dbReference>
<sequence>MTFSYLTGVCKAAIEGLNETRERVGYEKLYLSQKLCEDSEAFAKQLVAEGRFGRDRKLRGAAECNFMSRTGQIKLSTYKLAFESWLSQYNRFDWDNPEEGNNWSNLMHKNVKEIGIGAALTKGGNAIVIARVTPVPDLNPETLHKLLPTDQSRLPQAYYSFGAPEEEDDFLSLWSKNLGPGMRKKTAPVKVVKMPEKPKSRSSLAAVKFGKEKNGSERDSGIKEEDSNEDVFSSGLIKDRSFGDDMPYGTEKFGKTPIPSPFVVNDADVSFADGADYGKGVAPSQFNFSNKASTPNFDRSFGDDVKFGTEHFGKSDIWSEPHLVRDTSFGDEMPYGSEAVPTPLHFESRGRLITRESDNEIIQDKKSKKKVEKQAKKATQEKITSLKVKKNWAPKVEVRLEGATDKLYRIVNGVFKFVEVTEAGEGLYYRSNGKIWLRCQATRISFAPTKSEKGCWIFAKNTSAGNFPASGWKMFSEQKWSDVKSLSIWSV</sequence>
<dbReference type="EMBL" id="FN653201">
    <property type="protein sequence ID" value="CBY13596.1"/>
    <property type="molecule type" value="Genomic_DNA"/>
</dbReference>
<evidence type="ECO:0000313" key="4">
    <source>
        <dbReference type="Proteomes" id="UP000001307"/>
    </source>
</evidence>
<dbReference type="InParanoid" id="E4XV65"/>
<evidence type="ECO:0000313" key="3">
    <source>
        <dbReference type="EMBL" id="CBY13596.1"/>
    </source>
</evidence>
<evidence type="ECO:0000259" key="2">
    <source>
        <dbReference type="Pfam" id="PF00188"/>
    </source>
</evidence>